<proteinExistence type="predicted"/>
<comment type="caution">
    <text evidence="2">The sequence shown here is derived from an EMBL/GenBank/DDBJ whole genome shotgun (WGS) entry which is preliminary data.</text>
</comment>
<sequence>MIRQYAVFSNAYPRVHWFFVAMLVLVHVISSYFILESNELIFAWGVCLPALPIIFFATVSSYKKKYLHR</sequence>
<dbReference type="AlphaFoldDB" id="A0A1Q9GF13"/>
<evidence type="ECO:0000256" key="1">
    <source>
        <dbReference type="SAM" id="Phobius"/>
    </source>
</evidence>
<keyword evidence="1" id="KW-0812">Transmembrane</keyword>
<evidence type="ECO:0000313" key="3">
    <source>
        <dbReference type="Proteomes" id="UP000186905"/>
    </source>
</evidence>
<feature type="transmembrane region" description="Helical" evidence="1">
    <location>
        <begin position="15"/>
        <end position="35"/>
    </location>
</feature>
<dbReference type="Proteomes" id="UP000186905">
    <property type="component" value="Unassembled WGS sequence"/>
</dbReference>
<reference evidence="2 3" key="1">
    <citation type="submission" date="2016-09" db="EMBL/GenBank/DDBJ databases">
        <title>Photobacterium proteolyticum sp. nov. a protease producing bacterium isolated from ocean sediments of Laizhou Bay.</title>
        <authorList>
            <person name="Li Y."/>
        </authorList>
    </citation>
    <scope>NUCLEOTIDE SEQUENCE [LARGE SCALE GENOMIC DNA]</scope>
    <source>
        <strain evidence="2 3">13-12</strain>
    </source>
</reference>
<evidence type="ECO:0000313" key="2">
    <source>
        <dbReference type="EMBL" id="OLQ72982.1"/>
    </source>
</evidence>
<dbReference type="EMBL" id="MJIL01000090">
    <property type="protein sequence ID" value="OLQ72982.1"/>
    <property type="molecule type" value="Genomic_DNA"/>
</dbReference>
<name>A0A1Q9GF13_9GAMM</name>
<protein>
    <submittedName>
        <fullName evidence="2">Uncharacterized protein</fullName>
    </submittedName>
</protein>
<feature type="transmembrane region" description="Helical" evidence="1">
    <location>
        <begin position="41"/>
        <end position="62"/>
    </location>
</feature>
<gene>
    <name evidence="2" type="ORF">BIT28_07345</name>
</gene>
<keyword evidence="1" id="KW-1133">Transmembrane helix</keyword>
<organism evidence="2 3">
    <name type="scientific">Photobacterium proteolyticum</name>
    <dbReference type="NCBI Taxonomy" id="1903952"/>
    <lineage>
        <taxon>Bacteria</taxon>
        <taxon>Pseudomonadati</taxon>
        <taxon>Pseudomonadota</taxon>
        <taxon>Gammaproteobacteria</taxon>
        <taxon>Vibrionales</taxon>
        <taxon>Vibrionaceae</taxon>
        <taxon>Photobacterium</taxon>
    </lineage>
</organism>
<keyword evidence="1" id="KW-0472">Membrane</keyword>
<keyword evidence="3" id="KW-1185">Reference proteome</keyword>
<accession>A0A1Q9GF13</accession>